<accession>A0A9D4IYU7</accession>
<evidence type="ECO:0000313" key="2">
    <source>
        <dbReference type="Proteomes" id="UP000828390"/>
    </source>
</evidence>
<sequence>MSQPTYKIAEVMVSVKYKPGVKKTLVVLLGDSKVNPSTIIPNTYTSERSRADVHCRHSSGLFESRRSIKVLIFNDKTSPTFGLHVNAEGRASGEKELIVLVQAASEGDL</sequence>
<dbReference type="EMBL" id="JAIWYP010000008">
    <property type="protein sequence ID" value="KAH3789318.1"/>
    <property type="molecule type" value="Genomic_DNA"/>
</dbReference>
<reference evidence="1" key="2">
    <citation type="submission" date="2020-11" db="EMBL/GenBank/DDBJ databases">
        <authorList>
            <person name="McCartney M.A."/>
            <person name="Auch B."/>
            <person name="Kono T."/>
            <person name="Mallez S."/>
            <person name="Becker A."/>
            <person name="Gohl D.M."/>
            <person name="Silverstein K.A.T."/>
            <person name="Koren S."/>
            <person name="Bechman K.B."/>
            <person name="Herman A."/>
            <person name="Abrahante J.E."/>
            <person name="Garbe J."/>
        </authorList>
    </citation>
    <scope>NUCLEOTIDE SEQUENCE</scope>
    <source>
        <strain evidence="1">Duluth1</strain>
        <tissue evidence="1">Whole animal</tissue>
    </source>
</reference>
<protein>
    <submittedName>
        <fullName evidence="1">Uncharacterized protein</fullName>
    </submittedName>
</protein>
<gene>
    <name evidence="1" type="ORF">DPMN_167493</name>
</gene>
<comment type="caution">
    <text evidence="1">The sequence shown here is derived from an EMBL/GenBank/DDBJ whole genome shotgun (WGS) entry which is preliminary data.</text>
</comment>
<dbReference type="Proteomes" id="UP000828390">
    <property type="component" value="Unassembled WGS sequence"/>
</dbReference>
<keyword evidence="2" id="KW-1185">Reference proteome</keyword>
<name>A0A9D4IYU7_DREPO</name>
<proteinExistence type="predicted"/>
<dbReference type="AlphaFoldDB" id="A0A9D4IYU7"/>
<reference evidence="1" key="1">
    <citation type="journal article" date="2019" name="bioRxiv">
        <title>The Genome of the Zebra Mussel, Dreissena polymorpha: A Resource for Invasive Species Research.</title>
        <authorList>
            <person name="McCartney M.A."/>
            <person name="Auch B."/>
            <person name="Kono T."/>
            <person name="Mallez S."/>
            <person name="Zhang Y."/>
            <person name="Obille A."/>
            <person name="Becker A."/>
            <person name="Abrahante J.E."/>
            <person name="Garbe J."/>
            <person name="Badalamenti J.P."/>
            <person name="Herman A."/>
            <person name="Mangelson H."/>
            <person name="Liachko I."/>
            <person name="Sullivan S."/>
            <person name="Sone E.D."/>
            <person name="Koren S."/>
            <person name="Silverstein K.A.T."/>
            <person name="Beckman K.B."/>
            <person name="Gohl D.M."/>
        </authorList>
    </citation>
    <scope>NUCLEOTIDE SEQUENCE</scope>
    <source>
        <strain evidence="1">Duluth1</strain>
        <tissue evidence="1">Whole animal</tissue>
    </source>
</reference>
<organism evidence="1 2">
    <name type="scientific">Dreissena polymorpha</name>
    <name type="common">Zebra mussel</name>
    <name type="synonym">Mytilus polymorpha</name>
    <dbReference type="NCBI Taxonomy" id="45954"/>
    <lineage>
        <taxon>Eukaryota</taxon>
        <taxon>Metazoa</taxon>
        <taxon>Spiralia</taxon>
        <taxon>Lophotrochozoa</taxon>
        <taxon>Mollusca</taxon>
        <taxon>Bivalvia</taxon>
        <taxon>Autobranchia</taxon>
        <taxon>Heteroconchia</taxon>
        <taxon>Euheterodonta</taxon>
        <taxon>Imparidentia</taxon>
        <taxon>Neoheterodontei</taxon>
        <taxon>Myida</taxon>
        <taxon>Dreissenoidea</taxon>
        <taxon>Dreissenidae</taxon>
        <taxon>Dreissena</taxon>
    </lineage>
</organism>
<evidence type="ECO:0000313" key="1">
    <source>
        <dbReference type="EMBL" id="KAH3789318.1"/>
    </source>
</evidence>